<reference evidence="2 3" key="1">
    <citation type="submission" date="2021-06" db="EMBL/GenBank/DDBJ databases">
        <authorList>
            <person name="Sun Q."/>
            <person name="Li D."/>
        </authorList>
    </citation>
    <scope>NUCLEOTIDE SEQUENCE [LARGE SCALE GENOMIC DNA]</scope>
    <source>
        <strain evidence="2 3">MSJ-40</strain>
    </source>
</reference>
<dbReference type="RefSeq" id="WP_216520906.1">
    <property type="nucleotide sequence ID" value="NZ_JAHLPM010000012.1"/>
</dbReference>
<dbReference type="InterPro" id="IPR000845">
    <property type="entry name" value="Nucleoside_phosphorylase_d"/>
</dbReference>
<evidence type="ECO:0000259" key="1">
    <source>
        <dbReference type="Pfam" id="PF01048"/>
    </source>
</evidence>
<gene>
    <name evidence="2" type="ORF">KQI42_14390</name>
</gene>
<dbReference type="Pfam" id="PF01048">
    <property type="entry name" value="PNP_UDP_1"/>
    <property type="match status" value="1"/>
</dbReference>
<proteinExistence type="predicted"/>
<protein>
    <recommendedName>
        <fullName evidence="1">Nucleoside phosphorylase domain-containing protein</fullName>
    </recommendedName>
</protein>
<dbReference type="EMBL" id="JAHLPM010000012">
    <property type="protein sequence ID" value="MBU5439208.1"/>
    <property type="molecule type" value="Genomic_DNA"/>
</dbReference>
<accession>A0ABS6EAK0</accession>
<sequence length="155" mass="17005">MSEIVVMCFYSEVIEKLLNEGKLKEIKTLYSQMGKHPVYELEYKDKKVTVFHPGVGGALGAALMEGVIALGGRKFISCGSGGVLDKNIAAGHILVPISAVRDEGTSYHYIEPSREVSVNSQAVKAIEKVLKAHNCSYILVKHEVLTLFIEKPKTK</sequence>
<dbReference type="Proteomes" id="UP000749471">
    <property type="component" value="Unassembled WGS sequence"/>
</dbReference>
<organism evidence="2 3">
    <name type="scientific">Tissierella simiarum</name>
    <dbReference type="NCBI Taxonomy" id="2841534"/>
    <lineage>
        <taxon>Bacteria</taxon>
        <taxon>Bacillati</taxon>
        <taxon>Bacillota</taxon>
        <taxon>Tissierellia</taxon>
        <taxon>Tissierellales</taxon>
        <taxon>Tissierellaceae</taxon>
        <taxon>Tissierella</taxon>
    </lineage>
</organism>
<comment type="caution">
    <text evidence="2">The sequence shown here is derived from an EMBL/GenBank/DDBJ whole genome shotgun (WGS) entry which is preliminary data.</text>
</comment>
<feature type="domain" description="Nucleoside phosphorylase" evidence="1">
    <location>
        <begin position="4"/>
        <end position="138"/>
    </location>
</feature>
<name>A0ABS6EAK0_9FIRM</name>
<evidence type="ECO:0000313" key="3">
    <source>
        <dbReference type="Proteomes" id="UP000749471"/>
    </source>
</evidence>
<keyword evidence="3" id="KW-1185">Reference proteome</keyword>
<evidence type="ECO:0000313" key="2">
    <source>
        <dbReference type="EMBL" id="MBU5439208.1"/>
    </source>
</evidence>